<feature type="coiled-coil region" evidence="4">
    <location>
        <begin position="324"/>
        <end position="351"/>
    </location>
</feature>
<dbReference type="AlphaFoldDB" id="A0A220UJX9"/>
<dbReference type="GO" id="GO:0005886">
    <property type="term" value="C:plasma membrane"/>
    <property type="evidence" value="ECO:0007669"/>
    <property type="project" value="TreeGrafter"/>
</dbReference>
<comment type="cofactor">
    <cofactor evidence="1">
        <name>Mg(2+)</name>
        <dbReference type="ChEBI" id="CHEBI:18420"/>
    </cofactor>
</comment>
<feature type="domain" description="GGDEF" evidence="6">
    <location>
        <begin position="424"/>
        <end position="557"/>
    </location>
</feature>
<dbReference type="GO" id="GO:0043709">
    <property type="term" value="P:cell adhesion involved in single-species biofilm formation"/>
    <property type="evidence" value="ECO:0007669"/>
    <property type="project" value="TreeGrafter"/>
</dbReference>
<dbReference type="CDD" id="cd01949">
    <property type="entry name" value="GGDEF"/>
    <property type="match status" value="1"/>
</dbReference>
<keyword evidence="5" id="KW-0812">Transmembrane</keyword>
<protein>
    <recommendedName>
        <fullName evidence="2">diguanylate cyclase</fullName>
        <ecNumber evidence="2">2.7.7.65</ecNumber>
    </recommendedName>
</protein>
<dbReference type="InterPro" id="IPR000160">
    <property type="entry name" value="GGDEF_dom"/>
</dbReference>
<name>A0A220UJX9_9GAMM</name>
<dbReference type="KEGG" id="sbj:CF168_06170"/>
<dbReference type="Proteomes" id="UP000198367">
    <property type="component" value="Chromosome"/>
</dbReference>
<evidence type="ECO:0000256" key="4">
    <source>
        <dbReference type="SAM" id="Coils"/>
    </source>
</evidence>
<accession>A0A220UJX9</accession>
<dbReference type="SMART" id="SM00028">
    <property type="entry name" value="TPR"/>
    <property type="match status" value="4"/>
</dbReference>
<dbReference type="NCBIfam" id="TIGR00254">
    <property type="entry name" value="GGDEF"/>
    <property type="match status" value="1"/>
</dbReference>
<dbReference type="PROSITE" id="PS50887">
    <property type="entry name" value="GGDEF"/>
    <property type="match status" value="1"/>
</dbReference>
<dbReference type="SUPFAM" id="SSF55073">
    <property type="entry name" value="Nucleotide cyclase"/>
    <property type="match status" value="1"/>
</dbReference>
<evidence type="ECO:0000256" key="5">
    <source>
        <dbReference type="SAM" id="Phobius"/>
    </source>
</evidence>
<keyword evidence="5" id="KW-1133">Transmembrane helix</keyword>
<evidence type="ECO:0000256" key="1">
    <source>
        <dbReference type="ARBA" id="ARBA00001946"/>
    </source>
</evidence>
<dbReference type="InterPro" id="IPR029787">
    <property type="entry name" value="Nucleotide_cyclase"/>
</dbReference>
<evidence type="ECO:0000313" key="7">
    <source>
        <dbReference type="EMBL" id="ASK68488.1"/>
    </source>
</evidence>
<reference evidence="7 8" key="1">
    <citation type="submission" date="2017-07" db="EMBL/GenBank/DDBJ databases">
        <title>Phenotypical and genomic characterization of a clinical isolate of Shewanella bicestrii sp. nov. producing an extended-spectrum beta-lactamase and a new oxacillinase variant.</title>
        <authorList>
            <person name="Jousset A.B."/>
            <person name="Bonnin R.A."/>
            <person name="Girlich D."/>
            <person name="Dabos L."/>
            <person name="Potron A."/>
            <person name="Dortet L."/>
            <person name="Glaser P."/>
            <person name="Naas T."/>
        </authorList>
    </citation>
    <scope>NUCLEOTIDE SEQUENCE [LARGE SCALE GENOMIC DNA]</scope>
    <source>
        <strain evidence="7 8">JAB-1</strain>
    </source>
</reference>
<dbReference type="InterPro" id="IPR050469">
    <property type="entry name" value="Diguanylate_Cyclase"/>
</dbReference>
<dbReference type="InterPro" id="IPR011990">
    <property type="entry name" value="TPR-like_helical_dom_sf"/>
</dbReference>
<dbReference type="EC" id="2.7.7.65" evidence="2"/>
<dbReference type="RefSeq" id="WP_089067322.1">
    <property type="nucleotide sequence ID" value="NZ_CP022358.1"/>
</dbReference>
<dbReference type="EMBL" id="CP022358">
    <property type="protein sequence ID" value="ASK68488.1"/>
    <property type="molecule type" value="Genomic_DNA"/>
</dbReference>
<evidence type="ECO:0000256" key="2">
    <source>
        <dbReference type="ARBA" id="ARBA00012528"/>
    </source>
</evidence>
<dbReference type="Gene3D" id="1.25.40.10">
    <property type="entry name" value="Tetratricopeptide repeat domain"/>
    <property type="match status" value="1"/>
</dbReference>
<dbReference type="SUPFAM" id="SSF48452">
    <property type="entry name" value="TPR-like"/>
    <property type="match status" value="2"/>
</dbReference>
<gene>
    <name evidence="7" type="ORF">CF168_06170</name>
</gene>
<dbReference type="InterPro" id="IPR019734">
    <property type="entry name" value="TPR_rpt"/>
</dbReference>
<dbReference type="PANTHER" id="PTHR45138:SF9">
    <property type="entry name" value="DIGUANYLATE CYCLASE DGCM-RELATED"/>
    <property type="match status" value="1"/>
</dbReference>
<dbReference type="GO" id="GO:1902201">
    <property type="term" value="P:negative regulation of bacterial-type flagellum-dependent cell motility"/>
    <property type="evidence" value="ECO:0007669"/>
    <property type="project" value="TreeGrafter"/>
</dbReference>
<dbReference type="FunFam" id="3.30.70.270:FF:000001">
    <property type="entry name" value="Diguanylate cyclase domain protein"/>
    <property type="match status" value="1"/>
</dbReference>
<evidence type="ECO:0000259" key="6">
    <source>
        <dbReference type="PROSITE" id="PS50887"/>
    </source>
</evidence>
<dbReference type="Pfam" id="PF00990">
    <property type="entry name" value="GGDEF"/>
    <property type="match status" value="1"/>
</dbReference>
<evidence type="ECO:0000256" key="3">
    <source>
        <dbReference type="ARBA" id="ARBA00034247"/>
    </source>
</evidence>
<dbReference type="Gene3D" id="3.30.70.270">
    <property type="match status" value="1"/>
</dbReference>
<organism evidence="7 8">
    <name type="scientific">Shewanella bicestrii</name>
    <dbReference type="NCBI Taxonomy" id="2018305"/>
    <lineage>
        <taxon>Bacteria</taxon>
        <taxon>Pseudomonadati</taxon>
        <taxon>Pseudomonadota</taxon>
        <taxon>Gammaproteobacteria</taxon>
        <taxon>Alteromonadales</taxon>
        <taxon>Shewanellaceae</taxon>
        <taxon>Shewanella</taxon>
    </lineage>
</organism>
<evidence type="ECO:0000313" key="8">
    <source>
        <dbReference type="Proteomes" id="UP000198367"/>
    </source>
</evidence>
<sequence length="575" mass="64733">MANSLDFDQALNELDVLLQSDLSAAQKKLAEYETAFSSLTPTQKGRLRIDRAISYIFVSEYAKALDDLHQAETLITSSELLASVYSYQATVYIGMRDYDKALSAVAKALALVVNIDDVTIKRHSYLRIANIYSEMDAYSDMGLYANKVLQLAQETDVRDICHAKLLRAIYLLGVKNPDAFDAFEDSRQYCDAKQFPLLATMSMKGKGMVLQERGDYLGARAILLLALKGYEAFQFQLEISHVHALLAENYFATGELVQAKSHAVKVLTFPDDNSYIEHKHIAYKVFAELMAADKQFEQAYEYSRKEQHYNQLIFDESKMKTLAYQAAKFNADEQAREINLLNKERELYIAQQTVKEREYTNMLMFITILVGGLFFLAILLIVGNLQKRRFMRMARMDALTGVLNRGAGQDLGENLFVQAAARGGDFCVILFDLDHFKRINDSYGHGTGDWALKKVVEALKPHVRNGDVFARIGGEEFALFLPYANESKGMEVAEQCRSRIEAIDTHLSGHKFTITASFGVSGMTKEDLSLDPLLHRADMALYAAKSNGRNSVFCYEDALASDKRATNITSQLARQ</sequence>
<proteinExistence type="predicted"/>
<dbReference type="SMART" id="SM00267">
    <property type="entry name" value="GGDEF"/>
    <property type="match status" value="1"/>
</dbReference>
<keyword evidence="8" id="KW-1185">Reference proteome</keyword>
<comment type="catalytic activity">
    <reaction evidence="3">
        <text>2 GTP = 3',3'-c-di-GMP + 2 diphosphate</text>
        <dbReference type="Rhea" id="RHEA:24898"/>
        <dbReference type="ChEBI" id="CHEBI:33019"/>
        <dbReference type="ChEBI" id="CHEBI:37565"/>
        <dbReference type="ChEBI" id="CHEBI:58805"/>
        <dbReference type="EC" id="2.7.7.65"/>
    </reaction>
</comment>
<dbReference type="GO" id="GO:0052621">
    <property type="term" value="F:diguanylate cyclase activity"/>
    <property type="evidence" value="ECO:0007669"/>
    <property type="project" value="UniProtKB-EC"/>
</dbReference>
<keyword evidence="4" id="KW-0175">Coiled coil</keyword>
<keyword evidence="5" id="KW-0472">Membrane</keyword>
<dbReference type="InterPro" id="IPR043128">
    <property type="entry name" value="Rev_trsase/Diguanyl_cyclase"/>
</dbReference>
<dbReference type="PANTHER" id="PTHR45138">
    <property type="entry name" value="REGULATORY COMPONENTS OF SENSORY TRANSDUCTION SYSTEM"/>
    <property type="match status" value="1"/>
</dbReference>
<feature type="transmembrane region" description="Helical" evidence="5">
    <location>
        <begin position="362"/>
        <end position="385"/>
    </location>
</feature>